<sequence>MAHATNETIVGWVSEPDTRGTASLLFSCVSTIIICISSAVHLDVPFTPPSRIKKTGRQIGNLLLALIAPEWFALLAYVDWTGARFISKKQRADKVRTCHWDLSLSFFVQMGGVLVQDTTGLKIRLPPDKVQVFYDNKWLNPDQLTFEMVGDKSKANWLSKAVASIQIIWFLSQSIGRATSHLSVATIELFTLAYVTCAFWMYGFWWSKPYDVSVPLTLTTNESFTPAEREKIIKKSEYERSEIEGKNGFRPPWQSHHFLAGVTCCALFSVCHLLGWNATFPTPIERLLWRIASVICFLAPLGFFLVTDDFLEEWSKREGKVPSEARKVIRWILVALVISFYCLARLFLLFEVFFALRKVPADVYITPRWSQILPHL</sequence>
<dbReference type="Proteomes" id="UP000799770">
    <property type="component" value="Unassembled WGS sequence"/>
</dbReference>
<keyword evidence="1" id="KW-1133">Transmembrane helix</keyword>
<gene>
    <name evidence="2" type="ORF">BDV96DRAFT_505427</name>
</gene>
<keyword evidence="3" id="KW-1185">Reference proteome</keyword>
<dbReference type="AlphaFoldDB" id="A0A6A5YNE3"/>
<accession>A0A6A5YNE3</accession>
<keyword evidence="1" id="KW-0472">Membrane</keyword>
<proteinExistence type="predicted"/>
<keyword evidence="1" id="KW-0812">Transmembrane</keyword>
<evidence type="ECO:0000313" key="2">
    <source>
        <dbReference type="EMBL" id="KAF2107877.1"/>
    </source>
</evidence>
<organism evidence="2 3">
    <name type="scientific">Lophiotrema nucula</name>
    <dbReference type="NCBI Taxonomy" id="690887"/>
    <lineage>
        <taxon>Eukaryota</taxon>
        <taxon>Fungi</taxon>
        <taxon>Dikarya</taxon>
        <taxon>Ascomycota</taxon>
        <taxon>Pezizomycotina</taxon>
        <taxon>Dothideomycetes</taxon>
        <taxon>Pleosporomycetidae</taxon>
        <taxon>Pleosporales</taxon>
        <taxon>Lophiotremataceae</taxon>
        <taxon>Lophiotrema</taxon>
    </lineage>
</organism>
<dbReference type="OrthoDB" id="3061561at2759"/>
<feature type="transmembrane region" description="Helical" evidence="1">
    <location>
        <begin position="287"/>
        <end position="306"/>
    </location>
</feature>
<dbReference type="PANTHER" id="PTHR35043">
    <property type="entry name" value="TRANSCRIPTION FACTOR DOMAIN-CONTAINING PROTEIN"/>
    <property type="match status" value="1"/>
</dbReference>
<name>A0A6A5YNE3_9PLEO</name>
<dbReference type="EMBL" id="ML977351">
    <property type="protein sequence ID" value="KAF2107877.1"/>
    <property type="molecule type" value="Genomic_DNA"/>
</dbReference>
<feature type="transmembrane region" description="Helical" evidence="1">
    <location>
        <begin position="328"/>
        <end position="348"/>
    </location>
</feature>
<feature type="transmembrane region" description="Helical" evidence="1">
    <location>
        <begin position="59"/>
        <end position="78"/>
    </location>
</feature>
<feature type="transmembrane region" description="Helical" evidence="1">
    <location>
        <begin position="184"/>
        <end position="205"/>
    </location>
</feature>
<reference evidence="2" key="1">
    <citation type="journal article" date="2020" name="Stud. Mycol.">
        <title>101 Dothideomycetes genomes: a test case for predicting lifestyles and emergence of pathogens.</title>
        <authorList>
            <person name="Haridas S."/>
            <person name="Albert R."/>
            <person name="Binder M."/>
            <person name="Bloem J."/>
            <person name="Labutti K."/>
            <person name="Salamov A."/>
            <person name="Andreopoulos B."/>
            <person name="Baker S."/>
            <person name="Barry K."/>
            <person name="Bills G."/>
            <person name="Bluhm B."/>
            <person name="Cannon C."/>
            <person name="Castanera R."/>
            <person name="Culley D."/>
            <person name="Daum C."/>
            <person name="Ezra D."/>
            <person name="Gonzalez J."/>
            <person name="Henrissat B."/>
            <person name="Kuo A."/>
            <person name="Liang C."/>
            <person name="Lipzen A."/>
            <person name="Lutzoni F."/>
            <person name="Magnuson J."/>
            <person name="Mondo S."/>
            <person name="Nolan M."/>
            <person name="Ohm R."/>
            <person name="Pangilinan J."/>
            <person name="Park H.-J."/>
            <person name="Ramirez L."/>
            <person name="Alfaro M."/>
            <person name="Sun H."/>
            <person name="Tritt A."/>
            <person name="Yoshinaga Y."/>
            <person name="Zwiers L.-H."/>
            <person name="Turgeon B."/>
            <person name="Goodwin S."/>
            <person name="Spatafora J."/>
            <person name="Crous P."/>
            <person name="Grigoriev I."/>
        </authorList>
    </citation>
    <scope>NUCLEOTIDE SEQUENCE</scope>
    <source>
        <strain evidence="2">CBS 627.86</strain>
    </source>
</reference>
<feature type="transmembrane region" description="Helical" evidence="1">
    <location>
        <begin position="257"/>
        <end position="275"/>
    </location>
</feature>
<dbReference type="PANTHER" id="PTHR35043:SF7">
    <property type="entry name" value="TRANSCRIPTION FACTOR DOMAIN-CONTAINING PROTEIN"/>
    <property type="match status" value="1"/>
</dbReference>
<evidence type="ECO:0000256" key="1">
    <source>
        <dbReference type="SAM" id="Phobius"/>
    </source>
</evidence>
<evidence type="ECO:0000313" key="3">
    <source>
        <dbReference type="Proteomes" id="UP000799770"/>
    </source>
</evidence>
<protein>
    <submittedName>
        <fullName evidence="2">Uncharacterized protein</fullName>
    </submittedName>
</protein>
<feature type="transmembrane region" description="Helical" evidence="1">
    <location>
        <begin position="24"/>
        <end position="47"/>
    </location>
</feature>